<evidence type="ECO:0000313" key="2">
    <source>
        <dbReference type="EMBL" id="SJM63413.1"/>
    </source>
</evidence>
<name>A0A1R4G5P6_9MICC</name>
<gene>
    <name evidence="2" type="ORF">FM101_07885</name>
</gene>
<evidence type="ECO:0000313" key="3">
    <source>
        <dbReference type="Proteomes" id="UP000195913"/>
    </source>
</evidence>
<accession>A0A1R4G5P6</accession>
<keyword evidence="1" id="KW-1133">Transmembrane helix</keyword>
<evidence type="ECO:0000256" key="1">
    <source>
        <dbReference type="SAM" id="Phobius"/>
    </source>
</evidence>
<reference evidence="2 3" key="1">
    <citation type="submission" date="2017-02" db="EMBL/GenBank/DDBJ databases">
        <authorList>
            <person name="Peterson S.W."/>
        </authorList>
    </citation>
    <scope>NUCLEOTIDE SEQUENCE [LARGE SCALE GENOMIC DNA]</scope>
    <source>
        <strain evidence="2 3">B Ar 00.02</strain>
    </source>
</reference>
<keyword evidence="1" id="KW-0812">Transmembrane</keyword>
<keyword evidence="1" id="KW-0472">Membrane</keyword>
<protein>
    <submittedName>
        <fullName evidence="2">Uncharacterized protein</fullName>
    </submittedName>
</protein>
<dbReference type="Proteomes" id="UP000195913">
    <property type="component" value="Unassembled WGS sequence"/>
</dbReference>
<feature type="transmembrane region" description="Helical" evidence="1">
    <location>
        <begin position="31"/>
        <end position="49"/>
    </location>
</feature>
<organism evidence="2 3">
    <name type="scientific">Arthrobacter rhombi</name>
    <dbReference type="NCBI Taxonomy" id="71253"/>
    <lineage>
        <taxon>Bacteria</taxon>
        <taxon>Bacillati</taxon>
        <taxon>Actinomycetota</taxon>
        <taxon>Actinomycetes</taxon>
        <taxon>Micrococcales</taxon>
        <taxon>Micrococcaceae</taxon>
        <taxon>Arthrobacter</taxon>
    </lineage>
</organism>
<proteinExistence type="predicted"/>
<dbReference type="EMBL" id="FUHW01000027">
    <property type="protein sequence ID" value="SJM63413.1"/>
    <property type="molecule type" value="Genomic_DNA"/>
</dbReference>
<sequence length="61" mass="6445">MLPLLLAMVAIALALVSTFLAALVAKLVLLALALVFVLACGVTLGILWARVRKEAARQSQE</sequence>
<dbReference type="AlphaFoldDB" id="A0A1R4G5P6"/>
<keyword evidence="3" id="KW-1185">Reference proteome</keyword>